<evidence type="ECO:0000313" key="2">
    <source>
        <dbReference type="EMBL" id="OJI85805.1"/>
    </source>
</evidence>
<sequence length="122" mass="13188">MLTRHRQLRSPPDRRPAWADLRPSTCLPTSPSPRPLVSPNNNNNHNVPGVDLGDLTPRSFSPVALYSSSSFLSCSSLSPPPPGDSDPFVSASSVPASPQEFPRRQITTECSSPEIFCIFGAQ</sequence>
<reference evidence="3" key="1">
    <citation type="journal article" date="2017" name="Genome Biol.">
        <title>Comparative genomics reveals high biological diversity and specific adaptations in the industrially and medically important fungal genus Aspergillus.</title>
        <authorList>
            <person name="de Vries R.P."/>
            <person name="Riley R."/>
            <person name="Wiebenga A."/>
            <person name="Aguilar-Osorio G."/>
            <person name="Amillis S."/>
            <person name="Uchima C.A."/>
            <person name="Anderluh G."/>
            <person name="Asadollahi M."/>
            <person name="Askin M."/>
            <person name="Barry K."/>
            <person name="Battaglia E."/>
            <person name="Bayram O."/>
            <person name="Benocci T."/>
            <person name="Braus-Stromeyer S.A."/>
            <person name="Caldana C."/>
            <person name="Canovas D."/>
            <person name="Cerqueira G.C."/>
            <person name="Chen F."/>
            <person name="Chen W."/>
            <person name="Choi C."/>
            <person name="Clum A."/>
            <person name="Dos Santos R.A."/>
            <person name="Damasio A.R."/>
            <person name="Diallinas G."/>
            <person name="Emri T."/>
            <person name="Fekete E."/>
            <person name="Flipphi M."/>
            <person name="Freyberg S."/>
            <person name="Gallo A."/>
            <person name="Gournas C."/>
            <person name="Habgood R."/>
            <person name="Hainaut M."/>
            <person name="Harispe M.L."/>
            <person name="Henrissat B."/>
            <person name="Hilden K.S."/>
            <person name="Hope R."/>
            <person name="Hossain A."/>
            <person name="Karabika E."/>
            <person name="Karaffa L."/>
            <person name="Karanyi Z."/>
            <person name="Krasevec N."/>
            <person name="Kuo A."/>
            <person name="Kusch H."/>
            <person name="LaButti K."/>
            <person name="Lagendijk E.L."/>
            <person name="Lapidus A."/>
            <person name="Levasseur A."/>
            <person name="Lindquist E."/>
            <person name="Lipzen A."/>
            <person name="Logrieco A.F."/>
            <person name="MacCabe A."/>
            <person name="Maekelae M.R."/>
            <person name="Malavazi I."/>
            <person name="Melin P."/>
            <person name="Meyer V."/>
            <person name="Mielnichuk N."/>
            <person name="Miskei M."/>
            <person name="Molnar A.P."/>
            <person name="Mule G."/>
            <person name="Ngan C.Y."/>
            <person name="Orejas M."/>
            <person name="Orosz E."/>
            <person name="Ouedraogo J.P."/>
            <person name="Overkamp K.M."/>
            <person name="Park H.-S."/>
            <person name="Perrone G."/>
            <person name="Piumi F."/>
            <person name="Punt P.J."/>
            <person name="Ram A.F."/>
            <person name="Ramon A."/>
            <person name="Rauscher S."/>
            <person name="Record E."/>
            <person name="Riano-Pachon D.M."/>
            <person name="Robert V."/>
            <person name="Roehrig J."/>
            <person name="Ruller R."/>
            <person name="Salamov A."/>
            <person name="Salih N.S."/>
            <person name="Samson R.A."/>
            <person name="Sandor E."/>
            <person name="Sanguinetti M."/>
            <person name="Schuetze T."/>
            <person name="Sepcic K."/>
            <person name="Shelest E."/>
            <person name="Sherlock G."/>
            <person name="Sophianopoulou V."/>
            <person name="Squina F.M."/>
            <person name="Sun H."/>
            <person name="Susca A."/>
            <person name="Todd R.B."/>
            <person name="Tsang A."/>
            <person name="Unkles S.E."/>
            <person name="van de Wiele N."/>
            <person name="van Rossen-Uffink D."/>
            <person name="Oliveira J.V."/>
            <person name="Vesth T.C."/>
            <person name="Visser J."/>
            <person name="Yu J.-H."/>
            <person name="Zhou M."/>
            <person name="Andersen M.R."/>
            <person name="Archer D.B."/>
            <person name="Baker S.E."/>
            <person name="Benoit I."/>
            <person name="Brakhage A.A."/>
            <person name="Braus G.H."/>
            <person name="Fischer R."/>
            <person name="Frisvad J.C."/>
            <person name="Goldman G.H."/>
            <person name="Houbraken J."/>
            <person name="Oakley B."/>
            <person name="Pocsi I."/>
            <person name="Scazzocchio C."/>
            <person name="Seiboth B."/>
            <person name="vanKuyk P.A."/>
            <person name="Wortman J."/>
            <person name="Dyer P.S."/>
            <person name="Grigoriev I.V."/>
        </authorList>
    </citation>
    <scope>NUCLEOTIDE SEQUENCE [LARGE SCALE GENOMIC DNA]</scope>
    <source>
        <strain evidence="3">CBS 134.48</strain>
    </source>
</reference>
<dbReference type="AlphaFoldDB" id="A0A1L9N9B0"/>
<organism evidence="2 3">
    <name type="scientific">Aspergillus tubingensis (strain CBS 134.48)</name>
    <dbReference type="NCBI Taxonomy" id="767770"/>
    <lineage>
        <taxon>Eukaryota</taxon>
        <taxon>Fungi</taxon>
        <taxon>Dikarya</taxon>
        <taxon>Ascomycota</taxon>
        <taxon>Pezizomycotina</taxon>
        <taxon>Eurotiomycetes</taxon>
        <taxon>Eurotiomycetidae</taxon>
        <taxon>Eurotiales</taxon>
        <taxon>Aspergillaceae</taxon>
        <taxon>Aspergillus</taxon>
        <taxon>Aspergillus subgen. Circumdati</taxon>
    </lineage>
</organism>
<keyword evidence="3" id="KW-1185">Reference proteome</keyword>
<dbReference type="VEuPathDB" id="FungiDB:ASPTUDRAFT_597261"/>
<feature type="compositionally biased region" description="Low complexity" evidence="1">
    <location>
        <begin position="85"/>
        <end position="97"/>
    </location>
</feature>
<dbReference type="EMBL" id="KV878198">
    <property type="protein sequence ID" value="OJI85805.1"/>
    <property type="molecule type" value="Genomic_DNA"/>
</dbReference>
<accession>A0A1L9N9B0</accession>
<protein>
    <submittedName>
        <fullName evidence="2">Uncharacterized protein</fullName>
    </submittedName>
</protein>
<feature type="region of interest" description="Disordered" evidence="1">
    <location>
        <begin position="75"/>
        <end position="104"/>
    </location>
</feature>
<feature type="region of interest" description="Disordered" evidence="1">
    <location>
        <begin position="1"/>
        <end position="54"/>
    </location>
</feature>
<name>A0A1L9N9B0_ASPTC</name>
<evidence type="ECO:0000313" key="3">
    <source>
        <dbReference type="Proteomes" id="UP000184304"/>
    </source>
</evidence>
<proteinExistence type="predicted"/>
<feature type="compositionally biased region" description="Low complexity" evidence="1">
    <location>
        <begin position="37"/>
        <end position="50"/>
    </location>
</feature>
<gene>
    <name evidence="2" type="ORF">ASPTUDRAFT_597261</name>
</gene>
<evidence type="ECO:0000256" key="1">
    <source>
        <dbReference type="SAM" id="MobiDB-lite"/>
    </source>
</evidence>
<dbReference type="Proteomes" id="UP000184304">
    <property type="component" value="Unassembled WGS sequence"/>
</dbReference>